<evidence type="ECO:0000256" key="4">
    <source>
        <dbReference type="ARBA" id="ARBA00022989"/>
    </source>
</evidence>
<protein>
    <recommendedName>
        <fullName evidence="8">Caa(3)-type oxidase subunit IV</fullName>
    </recommendedName>
</protein>
<evidence type="ECO:0000256" key="5">
    <source>
        <dbReference type="ARBA" id="ARBA00023136"/>
    </source>
</evidence>
<sequence length="110" mass="12377">MSHNPLTALIEENKRYFTFFNVSIALVLITSAEIAIIEMPTHWGFNLTILGLLSGVKFFCVIAWFMHLRWDKALCSILFVLGLSIAVATFTAVNVLFMGDHVKTQAERAE</sequence>
<evidence type="ECO:0000256" key="3">
    <source>
        <dbReference type="ARBA" id="ARBA00022692"/>
    </source>
</evidence>
<evidence type="ECO:0000256" key="1">
    <source>
        <dbReference type="ARBA" id="ARBA00004651"/>
    </source>
</evidence>
<dbReference type="EMBL" id="UINC01122862">
    <property type="protein sequence ID" value="SVC98941.1"/>
    <property type="molecule type" value="Genomic_DNA"/>
</dbReference>
<dbReference type="GO" id="GO:0005886">
    <property type="term" value="C:plasma membrane"/>
    <property type="evidence" value="ECO:0007669"/>
    <property type="project" value="UniProtKB-SubCell"/>
</dbReference>
<keyword evidence="3 6" id="KW-0812">Transmembrane</keyword>
<keyword evidence="4 6" id="KW-1133">Transmembrane helix</keyword>
<reference evidence="7" key="1">
    <citation type="submission" date="2018-05" db="EMBL/GenBank/DDBJ databases">
        <authorList>
            <person name="Lanie J.A."/>
            <person name="Ng W.-L."/>
            <person name="Kazmierczak K.M."/>
            <person name="Andrzejewski T.M."/>
            <person name="Davidsen T.M."/>
            <person name="Wayne K.J."/>
            <person name="Tettelin H."/>
            <person name="Glass J.I."/>
            <person name="Rusch D."/>
            <person name="Podicherti R."/>
            <person name="Tsui H.-C.T."/>
            <person name="Winkler M.E."/>
        </authorList>
    </citation>
    <scope>NUCLEOTIDE SEQUENCE</scope>
</reference>
<keyword evidence="2" id="KW-1003">Cell membrane</keyword>
<name>A0A382RQM4_9ZZZZ</name>
<evidence type="ECO:0008006" key="8">
    <source>
        <dbReference type="Google" id="ProtNLM"/>
    </source>
</evidence>
<dbReference type="AlphaFoldDB" id="A0A382RQM4"/>
<comment type="subcellular location">
    <subcellularLocation>
        <location evidence="1">Cell membrane</location>
        <topology evidence="1">Multi-pass membrane protein</topology>
    </subcellularLocation>
</comment>
<dbReference type="Pfam" id="PF03626">
    <property type="entry name" value="COX4_pro"/>
    <property type="match status" value="1"/>
</dbReference>
<proteinExistence type="predicted"/>
<feature type="transmembrane region" description="Helical" evidence="6">
    <location>
        <begin position="16"/>
        <end position="37"/>
    </location>
</feature>
<evidence type="ECO:0000313" key="7">
    <source>
        <dbReference type="EMBL" id="SVC98941.1"/>
    </source>
</evidence>
<feature type="transmembrane region" description="Helical" evidence="6">
    <location>
        <begin position="77"/>
        <end position="97"/>
    </location>
</feature>
<keyword evidence="5 6" id="KW-0472">Membrane</keyword>
<dbReference type="InterPro" id="IPR005171">
    <property type="entry name" value="Cyt_c_oxidase_su4_prok"/>
</dbReference>
<organism evidence="7">
    <name type="scientific">marine metagenome</name>
    <dbReference type="NCBI Taxonomy" id="408172"/>
    <lineage>
        <taxon>unclassified sequences</taxon>
        <taxon>metagenomes</taxon>
        <taxon>ecological metagenomes</taxon>
    </lineage>
</organism>
<accession>A0A382RQM4</accession>
<evidence type="ECO:0000256" key="6">
    <source>
        <dbReference type="SAM" id="Phobius"/>
    </source>
</evidence>
<evidence type="ECO:0000256" key="2">
    <source>
        <dbReference type="ARBA" id="ARBA00022475"/>
    </source>
</evidence>
<gene>
    <name evidence="7" type="ORF">METZ01_LOCUS351795</name>
</gene>
<feature type="transmembrane region" description="Helical" evidence="6">
    <location>
        <begin position="43"/>
        <end position="65"/>
    </location>
</feature>